<dbReference type="Pfam" id="PF00005">
    <property type="entry name" value="ABC_tran"/>
    <property type="match status" value="1"/>
</dbReference>
<evidence type="ECO:0000256" key="4">
    <source>
        <dbReference type="ARBA" id="ARBA00022840"/>
    </source>
</evidence>
<dbReference type="EMBL" id="CP063304">
    <property type="protein sequence ID" value="QOV18415.1"/>
    <property type="molecule type" value="Genomic_DNA"/>
</dbReference>
<dbReference type="SUPFAM" id="SSF52540">
    <property type="entry name" value="P-loop containing nucleoside triphosphate hydrolases"/>
    <property type="match status" value="1"/>
</dbReference>
<comment type="similarity">
    <text evidence="1">Belongs to the ABC transporter superfamily.</text>
</comment>
<dbReference type="RefSeq" id="WP_193734777.1">
    <property type="nucleotide sequence ID" value="NZ_CP063304.1"/>
</dbReference>
<dbReference type="KEGG" id="bliq:INP51_10350"/>
<dbReference type="PROSITE" id="PS00211">
    <property type="entry name" value="ABC_TRANSPORTER_1"/>
    <property type="match status" value="1"/>
</dbReference>
<dbReference type="AlphaFoldDB" id="A0A7M2RDL7"/>
<dbReference type="InterPro" id="IPR013563">
    <property type="entry name" value="Oligopep_ABC_C"/>
</dbReference>
<reference evidence="6 7" key="1">
    <citation type="submission" date="2020-10" db="EMBL/GenBank/DDBJ databases">
        <title>Blautia liquoris sp.nov., isolated from the mud in a fermentation cellar used for the production of Chinese strong-flavoured liquor.</title>
        <authorList>
            <person name="Lu L."/>
        </authorList>
    </citation>
    <scope>NUCLEOTIDE SEQUENCE [LARGE SCALE GENOMIC DNA]</scope>
    <source>
        <strain evidence="6 7">LZLJ-3</strain>
    </source>
</reference>
<dbReference type="GO" id="GO:0015833">
    <property type="term" value="P:peptide transport"/>
    <property type="evidence" value="ECO:0007669"/>
    <property type="project" value="InterPro"/>
</dbReference>
<evidence type="ECO:0000313" key="7">
    <source>
        <dbReference type="Proteomes" id="UP000593601"/>
    </source>
</evidence>
<proteinExistence type="inferred from homology"/>
<keyword evidence="2" id="KW-0813">Transport</keyword>
<dbReference type="PROSITE" id="PS50893">
    <property type="entry name" value="ABC_TRANSPORTER_2"/>
    <property type="match status" value="1"/>
</dbReference>
<dbReference type="Proteomes" id="UP000593601">
    <property type="component" value="Chromosome"/>
</dbReference>
<sequence length="334" mass="37336">MSEPLVSVKDVIKTFGGGKGFFSKKPVVHAINGVSFDIMPGETFALVGESGCGKSTTGRLIDHLLTPDSGEIWFNGKDITKLTENEMRPLRADVQMIFQDPYGSLNPRIRVSDLIAEPLLIHTDSSENERKKQVNELLKVVGLSPAHGERFPHEFSGGQRQRIGIARALTVHPKLIIADEPVSALDVSIQAQVLNLMSRLQKNYDLTYLFISHDLSVVEMIADRIAVMYLGTIVETASKKELFDHPRHPYTRALLSAVPIPDPTKKSDRIILKGDLPSTTNLPSGCLFRTRCKYCQERCIKERPKTREISTGHFIKCHYPVFDEGEKEEKDVSV</sequence>
<evidence type="ECO:0000259" key="5">
    <source>
        <dbReference type="PROSITE" id="PS50893"/>
    </source>
</evidence>
<dbReference type="GO" id="GO:0055085">
    <property type="term" value="P:transmembrane transport"/>
    <property type="evidence" value="ECO:0007669"/>
    <property type="project" value="UniProtKB-ARBA"/>
</dbReference>
<dbReference type="InterPro" id="IPR050319">
    <property type="entry name" value="ABC_transp_ATP-bind"/>
</dbReference>
<dbReference type="FunFam" id="3.40.50.300:FF:000016">
    <property type="entry name" value="Oligopeptide ABC transporter ATP-binding component"/>
    <property type="match status" value="1"/>
</dbReference>
<protein>
    <submittedName>
        <fullName evidence="6">Dipeptide ABC transporter ATP-binding protein</fullName>
    </submittedName>
</protein>
<dbReference type="InterPro" id="IPR003593">
    <property type="entry name" value="AAA+_ATPase"/>
</dbReference>
<feature type="domain" description="ABC transporter" evidence="5">
    <location>
        <begin position="6"/>
        <end position="255"/>
    </location>
</feature>
<dbReference type="InterPro" id="IPR027417">
    <property type="entry name" value="P-loop_NTPase"/>
</dbReference>
<dbReference type="NCBIfam" id="NF008453">
    <property type="entry name" value="PRK11308.1"/>
    <property type="match status" value="1"/>
</dbReference>
<keyword evidence="7" id="KW-1185">Reference proteome</keyword>
<gene>
    <name evidence="6" type="ORF">INP51_10350</name>
</gene>
<dbReference type="InterPro" id="IPR017871">
    <property type="entry name" value="ABC_transporter-like_CS"/>
</dbReference>
<dbReference type="GO" id="GO:0005524">
    <property type="term" value="F:ATP binding"/>
    <property type="evidence" value="ECO:0007669"/>
    <property type="project" value="UniProtKB-KW"/>
</dbReference>
<accession>A0A7M2RDL7</accession>
<evidence type="ECO:0000256" key="1">
    <source>
        <dbReference type="ARBA" id="ARBA00005417"/>
    </source>
</evidence>
<dbReference type="PANTHER" id="PTHR43776">
    <property type="entry name" value="TRANSPORT ATP-BINDING PROTEIN"/>
    <property type="match status" value="1"/>
</dbReference>
<dbReference type="NCBIfam" id="TIGR01727">
    <property type="entry name" value="oligo_HPY"/>
    <property type="match status" value="1"/>
</dbReference>
<name>A0A7M2RDL7_9FIRM</name>
<evidence type="ECO:0000256" key="2">
    <source>
        <dbReference type="ARBA" id="ARBA00022448"/>
    </source>
</evidence>
<dbReference type="InterPro" id="IPR003439">
    <property type="entry name" value="ABC_transporter-like_ATP-bd"/>
</dbReference>
<dbReference type="SMART" id="SM00382">
    <property type="entry name" value="AAA"/>
    <property type="match status" value="1"/>
</dbReference>
<dbReference type="CDD" id="cd03257">
    <property type="entry name" value="ABC_NikE_OppD_transporters"/>
    <property type="match status" value="1"/>
</dbReference>
<keyword evidence="3" id="KW-0547">Nucleotide-binding</keyword>
<evidence type="ECO:0000256" key="3">
    <source>
        <dbReference type="ARBA" id="ARBA00022741"/>
    </source>
</evidence>
<dbReference type="Pfam" id="PF08352">
    <property type="entry name" value="oligo_HPY"/>
    <property type="match status" value="1"/>
</dbReference>
<keyword evidence="4 6" id="KW-0067">ATP-binding</keyword>
<organism evidence="6 7">
    <name type="scientific">Blautia liquoris</name>
    <dbReference type="NCBI Taxonomy" id="2779518"/>
    <lineage>
        <taxon>Bacteria</taxon>
        <taxon>Bacillati</taxon>
        <taxon>Bacillota</taxon>
        <taxon>Clostridia</taxon>
        <taxon>Lachnospirales</taxon>
        <taxon>Lachnospiraceae</taxon>
        <taxon>Blautia</taxon>
    </lineage>
</organism>
<dbReference type="Gene3D" id="3.40.50.300">
    <property type="entry name" value="P-loop containing nucleotide triphosphate hydrolases"/>
    <property type="match status" value="1"/>
</dbReference>
<dbReference type="GO" id="GO:0016887">
    <property type="term" value="F:ATP hydrolysis activity"/>
    <property type="evidence" value="ECO:0007669"/>
    <property type="project" value="InterPro"/>
</dbReference>
<evidence type="ECO:0000313" key="6">
    <source>
        <dbReference type="EMBL" id="QOV18415.1"/>
    </source>
</evidence>